<keyword evidence="6" id="KW-0233">DNA recombination</keyword>
<dbReference type="GO" id="GO:0030527">
    <property type="term" value="F:structural constituent of chromatin"/>
    <property type="evidence" value="ECO:0007669"/>
    <property type="project" value="InterPro"/>
</dbReference>
<dbReference type="GO" id="GO:0006310">
    <property type="term" value="P:DNA recombination"/>
    <property type="evidence" value="ECO:0007669"/>
    <property type="project" value="UniProtKB-KW"/>
</dbReference>
<dbReference type="SUPFAM" id="SSF47729">
    <property type="entry name" value="IHF-like DNA-binding proteins"/>
    <property type="match status" value="1"/>
</dbReference>
<dbReference type="PROSITE" id="PS00045">
    <property type="entry name" value="HISTONE_LIKE"/>
    <property type="match status" value="1"/>
</dbReference>
<evidence type="ECO:0000256" key="4">
    <source>
        <dbReference type="ARBA" id="ARBA00023125"/>
    </source>
</evidence>
<dbReference type="PANTHER" id="PTHR33175">
    <property type="entry name" value="DNA-BINDING PROTEIN HU"/>
    <property type="match status" value="1"/>
</dbReference>
<dbReference type="GO" id="GO:0003677">
    <property type="term" value="F:DNA binding"/>
    <property type="evidence" value="ECO:0007669"/>
    <property type="project" value="UniProtKB-KW"/>
</dbReference>
<dbReference type="NCBIfam" id="NF001401">
    <property type="entry name" value="PRK00285.1"/>
    <property type="match status" value="1"/>
</dbReference>
<keyword evidence="3" id="KW-0805">Transcription regulation</keyword>
<sequence>MTQTVTKTDLAEILYMEVGLNKREASEFVSVFFETIKTQLLDGHGVKLSGFGNFELRDKKSRPGRNPKTLEEIPISARRVVAFKPGQKLRNTIETYAGSRPQ</sequence>
<keyword evidence="2" id="KW-0810">Translation regulation</keyword>
<gene>
    <name evidence="7" type="ORF">MNBD_GAMMA02-1442</name>
</gene>
<dbReference type="GO" id="GO:0006355">
    <property type="term" value="P:regulation of DNA-templated transcription"/>
    <property type="evidence" value="ECO:0007669"/>
    <property type="project" value="InterPro"/>
</dbReference>
<dbReference type="PRINTS" id="PR01727">
    <property type="entry name" value="DNABINDINGHU"/>
</dbReference>
<dbReference type="Gene3D" id="4.10.520.10">
    <property type="entry name" value="IHF-like DNA-binding proteins"/>
    <property type="match status" value="1"/>
</dbReference>
<reference evidence="7" key="1">
    <citation type="submission" date="2018-06" db="EMBL/GenBank/DDBJ databases">
        <authorList>
            <person name="Zhirakovskaya E."/>
        </authorList>
    </citation>
    <scope>NUCLEOTIDE SEQUENCE</scope>
</reference>
<dbReference type="Pfam" id="PF00216">
    <property type="entry name" value="Bac_DNA_binding"/>
    <property type="match status" value="1"/>
</dbReference>
<evidence type="ECO:0000256" key="1">
    <source>
        <dbReference type="ARBA" id="ARBA00018329"/>
    </source>
</evidence>
<dbReference type="InterPro" id="IPR005684">
    <property type="entry name" value="IHF_alpha"/>
</dbReference>
<evidence type="ECO:0000256" key="3">
    <source>
        <dbReference type="ARBA" id="ARBA00023015"/>
    </source>
</evidence>
<dbReference type="PANTHER" id="PTHR33175:SF2">
    <property type="entry name" value="INTEGRATION HOST FACTOR SUBUNIT ALPHA"/>
    <property type="match status" value="1"/>
</dbReference>
<dbReference type="AlphaFoldDB" id="A0A3B0WNA0"/>
<dbReference type="InterPro" id="IPR000119">
    <property type="entry name" value="Hist_DNA-bd"/>
</dbReference>
<evidence type="ECO:0000313" key="7">
    <source>
        <dbReference type="EMBL" id="VAW45104.1"/>
    </source>
</evidence>
<dbReference type="HAMAP" id="MF_00380">
    <property type="entry name" value="IHF_alpha"/>
    <property type="match status" value="1"/>
</dbReference>
<name>A0A3B0WNA0_9ZZZZ</name>
<dbReference type="CDD" id="cd13835">
    <property type="entry name" value="IHF_A"/>
    <property type="match status" value="1"/>
</dbReference>
<evidence type="ECO:0000256" key="6">
    <source>
        <dbReference type="ARBA" id="ARBA00023172"/>
    </source>
</evidence>
<protein>
    <recommendedName>
        <fullName evidence="1">Integration host factor subunit alpha</fullName>
    </recommendedName>
</protein>
<organism evidence="7">
    <name type="scientific">hydrothermal vent metagenome</name>
    <dbReference type="NCBI Taxonomy" id="652676"/>
    <lineage>
        <taxon>unclassified sequences</taxon>
        <taxon>metagenomes</taxon>
        <taxon>ecological metagenomes</taxon>
    </lineage>
</organism>
<dbReference type="GO" id="GO:0006417">
    <property type="term" value="P:regulation of translation"/>
    <property type="evidence" value="ECO:0007669"/>
    <property type="project" value="UniProtKB-KW"/>
</dbReference>
<evidence type="ECO:0000256" key="5">
    <source>
        <dbReference type="ARBA" id="ARBA00023163"/>
    </source>
</evidence>
<proteinExistence type="inferred from homology"/>
<dbReference type="SMART" id="SM00411">
    <property type="entry name" value="BHL"/>
    <property type="match status" value="1"/>
</dbReference>
<dbReference type="NCBIfam" id="TIGR00987">
    <property type="entry name" value="himA"/>
    <property type="match status" value="1"/>
</dbReference>
<dbReference type="GO" id="GO:0005829">
    <property type="term" value="C:cytosol"/>
    <property type="evidence" value="ECO:0007669"/>
    <property type="project" value="TreeGrafter"/>
</dbReference>
<evidence type="ECO:0000256" key="2">
    <source>
        <dbReference type="ARBA" id="ARBA00022845"/>
    </source>
</evidence>
<keyword evidence="5" id="KW-0804">Transcription</keyword>
<dbReference type="InterPro" id="IPR020816">
    <property type="entry name" value="Histone-like_DNA-bd_CS"/>
</dbReference>
<dbReference type="InterPro" id="IPR010992">
    <property type="entry name" value="IHF-like_DNA-bd_dom_sf"/>
</dbReference>
<dbReference type="EMBL" id="UOFA01000158">
    <property type="protein sequence ID" value="VAW45104.1"/>
    <property type="molecule type" value="Genomic_DNA"/>
</dbReference>
<accession>A0A3B0WNA0</accession>
<keyword evidence="4" id="KW-0238">DNA-binding</keyword>
<dbReference type="GO" id="GO:0009893">
    <property type="term" value="P:positive regulation of metabolic process"/>
    <property type="evidence" value="ECO:0007669"/>
    <property type="project" value="UniProtKB-ARBA"/>
</dbReference>